<dbReference type="CDD" id="cd00082">
    <property type="entry name" value="HisKA"/>
    <property type="match status" value="1"/>
</dbReference>
<organism evidence="10 11">
    <name type="scientific">Phormidium yuhuli AB48</name>
    <dbReference type="NCBI Taxonomy" id="2940671"/>
    <lineage>
        <taxon>Bacteria</taxon>
        <taxon>Bacillati</taxon>
        <taxon>Cyanobacteriota</taxon>
        <taxon>Cyanophyceae</taxon>
        <taxon>Oscillatoriophycideae</taxon>
        <taxon>Oscillatoriales</taxon>
        <taxon>Oscillatoriaceae</taxon>
        <taxon>Phormidium</taxon>
        <taxon>Phormidium yuhuli</taxon>
    </lineage>
</organism>
<dbReference type="PROSITE" id="PS50109">
    <property type="entry name" value="HIS_KIN"/>
    <property type="match status" value="1"/>
</dbReference>
<dbReference type="SUPFAM" id="SSF56112">
    <property type="entry name" value="Protein kinase-like (PK-like)"/>
    <property type="match status" value="1"/>
</dbReference>
<feature type="domain" description="Histidine kinase" evidence="9">
    <location>
        <begin position="1644"/>
        <end position="1903"/>
    </location>
</feature>
<proteinExistence type="predicted"/>
<evidence type="ECO:0000259" key="9">
    <source>
        <dbReference type="PROSITE" id="PS50109"/>
    </source>
</evidence>
<dbReference type="Pfam" id="PF01590">
    <property type="entry name" value="GAF"/>
    <property type="match status" value="1"/>
</dbReference>
<evidence type="ECO:0000256" key="6">
    <source>
        <dbReference type="SAM" id="Coils"/>
    </source>
</evidence>
<dbReference type="CDD" id="cd14014">
    <property type="entry name" value="STKc_PknB_like"/>
    <property type="match status" value="1"/>
</dbReference>
<dbReference type="InterPro" id="IPR036890">
    <property type="entry name" value="HATPase_C_sf"/>
</dbReference>
<evidence type="ECO:0000256" key="1">
    <source>
        <dbReference type="ARBA" id="ARBA00000085"/>
    </source>
</evidence>
<reference evidence="10" key="1">
    <citation type="submission" date="2022-06" db="EMBL/GenBank/DDBJ databases">
        <title>Genome sequence of Phormidium yuhuli AB48 isolated from an industrial photobioreactor environment.</title>
        <authorList>
            <person name="Qiu Y."/>
            <person name="Noonan A.J.C."/>
            <person name="Dofher K."/>
            <person name="Koch M."/>
            <person name="Kieft B."/>
            <person name="Lin X."/>
            <person name="Ziels R.M."/>
            <person name="Hallam S.J."/>
        </authorList>
    </citation>
    <scope>NUCLEOTIDE SEQUENCE</scope>
    <source>
        <strain evidence="10">AB48</strain>
    </source>
</reference>
<feature type="coiled-coil region" evidence="6">
    <location>
        <begin position="1598"/>
        <end position="1632"/>
    </location>
</feature>
<dbReference type="InterPro" id="IPR003594">
    <property type="entry name" value="HATPase_dom"/>
</dbReference>
<dbReference type="SUPFAM" id="SSF47384">
    <property type="entry name" value="Homodimeric domain of signal transducing histidine kinase"/>
    <property type="match status" value="1"/>
</dbReference>
<name>A0ABY5ASV2_9CYAN</name>
<dbReference type="InterPro" id="IPR053159">
    <property type="entry name" value="Hybrid_Histidine_Kinase"/>
</dbReference>
<dbReference type="Gene3D" id="1.10.287.130">
    <property type="match status" value="1"/>
</dbReference>
<dbReference type="InterPro" id="IPR041664">
    <property type="entry name" value="AAA_16"/>
</dbReference>
<dbReference type="EMBL" id="CP098611">
    <property type="protein sequence ID" value="USR91928.1"/>
    <property type="molecule type" value="Genomic_DNA"/>
</dbReference>
<evidence type="ECO:0000256" key="4">
    <source>
        <dbReference type="ARBA" id="ARBA00022777"/>
    </source>
</evidence>
<dbReference type="InterPro" id="IPR003018">
    <property type="entry name" value="GAF"/>
</dbReference>
<evidence type="ECO:0000256" key="5">
    <source>
        <dbReference type="ARBA" id="ARBA00023012"/>
    </source>
</evidence>
<keyword evidence="4" id="KW-0418">Kinase</keyword>
<feature type="domain" description="Protein kinase" evidence="8">
    <location>
        <begin position="24"/>
        <end position="296"/>
    </location>
</feature>
<dbReference type="InterPro" id="IPR011009">
    <property type="entry name" value="Kinase-like_dom_sf"/>
</dbReference>
<dbReference type="Pfam" id="PF02518">
    <property type="entry name" value="HATPase_c"/>
    <property type="match status" value="1"/>
</dbReference>
<keyword evidence="11" id="KW-1185">Reference proteome</keyword>
<keyword evidence="5" id="KW-0902">Two-component regulatory system</keyword>
<sequence length="1903" mass="211976">MLSLPGYHIIEAITPEPSQTLAGSDSNRHRRTRPKNQVYRGVRQSDRQPVIIKTPSRESPQLTEIARLRHEYDVAASLKSPYLMAALDLQQNPTAAIYEDIGGTSLDILFTQGSGLAPKDLLNPPTTLLNYLEIAIQLAKALRDLHQAKIVHKDIKPSNIVHNPNTGQVQLIDFGIASRLSQETHTTSNRPFHSLEGTLAYLSPEQTGRMNRRVDYKSDFYSLGVTLYELLTGRVPFLSHDALELVHCHIAKVPTPPQLLNPDIPLPLSDVVMKLLSKSAQDRYQSAFGLLKDLEICKAQLERQQTITTFPLAQFDRTTELQIPAKLYGRETDVARLMQAAERVMSGGGTELLLVSGYSGVGKSVLVQEIHRPVAQYRGYFASGKFEQLKRNLPYFGFRQAVLDSLEQLLAENKQRLKAVKQSLKKALDTPSSPPSGFHGSLQTPVPGGSGVGRPRGLLDAWQSHGTISPLMGSVNYRSIALHLIPELEALLDRPNSLSSEDLPGRGEVPARIQHEVFCRLFEAIAQPDHPLVLFLDDLQWADTASIKLLADLVLRCGHERGKPLLLVGAYRENEVTANHPLLLTLEELQREGIRPEHLKLKGLDFDSVKGLIADSLALPESEVGPLADLMVRKTHGNPFFLTQLLLSLARDELLYFDGSQGRWCWDDDRLRSVEICENVVDLTVRKLQTLPQETQNLLMLAACIGNRFDLTVLSVVNERSPRRTAADLWEAIAQGMILPLNESYKIPLTLDASEGNEAENAEIAKLPITYQFLHDRVQQAALALISPEIRQDVRVQIGRLLLASTPPDALEEHIFEIVNQFNAGAALMVHPQERQQLAQLNLMAARKAKAASAWETAGDYLDVGRIALGDEGWDQNYELTVAVYLEALEVEVALVHLSQQALEYLPCYRSEVLLATVLREAHQDWERALAYFQQVRFYGLLQQEDRARLMAEQGLGVLGLELAAAPTEESTQGSRLLDRRLSPTVAQEAPSRQQELGVQILNTLVEVAALRDVSLLQRAIATQVSLLDPFPRSAQWAVTCAWSASLAAAQGQWQEAQEMAEWALQCLDESALMAESERVTMVQILLAARVQPWFYPLAETLPRLREGLVMAREQGWVSALTQGALSYCSQLFWGEPTLAAIRQGQEMAIASLQGTYPRLGLAIAEIWQPFVERLMADGDESVGENPSRGETSVVPMSDEPSLIRYWHTLVTLLSELLFGEWDEPVATARLLQRQSSMSLGLVDGGYQLAYQLLARLRVPLSPRELQEAQVQRDRLAALAQRVPRLFKALFLLVEAEFCQQRGEVLLAMEQYDGAIATAKEYGRWFDAALAHEQAAMFYRLAGRGTIAHVYLQGAERQYQIWGALAKVRRFPSPQPLTPSLEQTWSDPLKATLAEPPLETMLETSVQLSTGDMLDRVTAIKATHALSSEIVLESLLRKLIEIVLENAGAQTGFLILAGPQEVEIAPADVPPLFVEAVGTVTTEQITVRQGLPLEQCQHLPHSLVYYVARRREAVALDDAARQLMGHLGPPERFANDPYIQQYRPRSLLCAPIERQGKLVGVLYLENNLTVGAFTRERLDLLRLLCSQAAISIENAALYESLQASERRERERAQELERSLAELDLANHQLIQSEKMSALGQLVAGIAHEINNPVGFIAGNLTLADNYIRDLIEHLQRYRDRLPEPDQEILDHAEEVDLEYLLEDAPKLMSSMQVGVNRIREISKALRTSSRSDRDRPVRYDLHDGLESTLLILKHRLKANAQRPAIEVVRRYGSLPEVQAFAGQLNQVFTNLIANAIDALEETSQGMSYQMLQEQPNRITLTTRLSEDETSAVVSVADNGRGMSEAVRSRVFERSFTTKQVGQGTGLGLSICRQIVVDKHGGSIECQSTLGQGTEFILKIPVHR</sequence>
<dbReference type="Proteomes" id="UP001056708">
    <property type="component" value="Chromosome"/>
</dbReference>
<dbReference type="SMART" id="SM00220">
    <property type="entry name" value="S_TKc"/>
    <property type="match status" value="1"/>
</dbReference>
<feature type="region of interest" description="Disordered" evidence="7">
    <location>
        <begin position="428"/>
        <end position="450"/>
    </location>
</feature>
<dbReference type="PANTHER" id="PTHR43642:SF1">
    <property type="entry name" value="HYBRID SIGNAL TRANSDUCTION HISTIDINE KINASE G"/>
    <property type="match status" value="1"/>
</dbReference>
<keyword evidence="4" id="KW-0808">Transferase</keyword>
<dbReference type="Gene3D" id="3.30.450.40">
    <property type="match status" value="1"/>
</dbReference>
<dbReference type="InterPro" id="IPR000719">
    <property type="entry name" value="Prot_kinase_dom"/>
</dbReference>
<dbReference type="InterPro" id="IPR029016">
    <property type="entry name" value="GAF-like_dom_sf"/>
</dbReference>
<dbReference type="Gene3D" id="3.30.565.10">
    <property type="entry name" value="Histidine kinase-like ATPase, C-terminal domain"/>
    <property type="match status" value="1"/>
</dbReference>
<keyword evidence="3" id="KW-0597">Phosphoprotein</keyword>
<dbReference type="SMART" id="SM00065">
    <property type="entry name" value="GAF"/>
    <property type="match status" value="1"/>
</dbReference>
<dbReference type="SUPFAM" id="SSF55874">
    <property type="entry name" value="ATPase domain of HSP90 chaperone/DNA topoisomerase II/histidine kinase"/>
    <property type="match status" value="1"/>
</dbReference>
<dbReference type="InterPro" id="IPR003661">
    <property type="entry name" value="HisK_dim/P_dom"/>
</dbReference>
<dbReference type="InterPro" id="IPR004358">
    <property type="entry name" value="Sig_transdc_His_kin-like_C"/>
</dbReference>
<evidence type="ECO:0000313" key="10">
    <source>
        <dbReference type="EMBL" id="USR91928.1"/>
    </source>
</evidence>
<accession>A0ABY5ASV2</accession>
<protein>
    <recommendedName>
        <fullName evidence="2">histidine kinase</fullName>
        <ecNumber evidence="2">2.7.13.3</ecNumber>
    </recommendedName>
</protein>
<gene>
    <name evidence="10" type="ORF">NEA10_04150</name>
</gene>
<dbReference type="SUPFAM" id="SSF52540">
    <property type="entry name" value="P-loop containing nucleoside triphosphate hydrolases"/>
    <property type="match status" value="1"/>
</dbReference>
<evidence type="ECO:0000313" key="11">
    <source>
        <dbReference type="Proteomes" id="UP001056708"/>
    </source>
</evidence>
<dbReference type="SMART" id="SM00387">
    <property type="entry name" value="HATPase_c"/>
    <property type="match status" value="1"/>
</dbReference>
<dbReference type="EC" id="2.7.13.3" evidence="2"/>
<evidence type="ECO:0000256" key="7">
    <source>
        <dbReference type="SAM" id="MobiDB-lite"/>
    </source>
</evidence>
<dbReference type="RefSeq" id="WP_252663959.1">
    <property type="nucleotide sequence ID" value="NZ_CP098611.1"/>
</dbReference>
<dbReference type="InterPro" id="IPR027417">
    <property type="entry name" value="P-loop_NTPase"/>
</dbReference>
<evidence type="ECO:0000259" key="8">
    <source>
        <dbReference type="PROSITE" id="PS50011"/>
    </source>
</evidence>
<dbReference type="PROSITE" id="PS50011">
    <property type="entry name" value="PROTEIN_KINASE_DOM"/>
    <property type="match status" value="1"/>
</dbReference>
<dbReference type="InterPro" id="IPR036097">
    <property type="entry name" value="HisK_dim/P_sf"/>
</dbReference>
<dbReference type="InterPro" id="IPR005467">
    <property type="entry name" value="His_kinase_dom"/>
</dbReference>
<dbReference type="Gene3D" id="1.10.510.10">
    <property type="entry name" value="Transferase(Phosphotransferase) domain 1"/>
    <property type="match status" value="1"/>
</dbReference>
<dbReference type="Pfam" id="PF00069">
    <property type="entry name" value="Pkinase"/>
    <property type="match status" value="1"/>
</dbReference>
<dbReference type="Gene3D" id="3.40.50.300">
    <property type="entry name" value="P-loop containing nucleotide triphosphate hydrolases"/>
    <property type="match status" value="1"/>
</dbReference>
<dbReference type="PANTHER" id="PTHR43642">
    <property type="entry name" value="HYBRID SIGNAL TRANSDUCTION HISTIDINE KINASE G"/>
    <property type="match status" value="1"/>
</dbReference>
<dbReference type="SUPFAM" id="SSF55781">
    <property type="entry name" value="GAF domain-like"/>
    <property type="match status" value="1"/>
</dbReference>
<comment type="catalytic activity">
    <reaction evidence="1">
        <text>ATP + protein L-histidine = ADP + protein N-phospho-L-histidine.</text>
        <dbReference type="EC" id="2.7.13.3"/>
    </reaction>
</comment>
<dbReference type="Pfam" id="PF13191">
    <property type="entry name" value="AAA_16"/>
    <property type="match status" value="1"/>
</dbReference>
<evidence type="ECO:0000256" key="2">
    <source>
        <dbReference type="ARBA" id="ARBA00012438"/>
    </source>
</evidence>
<dbReference type="PRINTS" id="PR00344">
    <property type="entry name" value="BCTRLSENSOR"/>
</dbReference>
<keyword evidence="6" id="KW-0175">Coiled coil</keyword>
<evidence type="ECO:0000256" key="3">
    <source>
        <dbReference type="ARBA" id="ARBA00022553"/>
    </source>
</evidence>